<dbReference type="Pfam" id="PF00027">
    <property type="entry name" value="cNMP_binding"/>
    <property type="match status" value="1"/>
</dbReference>
<dbReference type="GO" id="GO:0006355">
    <property type="term" value="P:regulation of DNA-templated transcription"/>
    <property type="evidence" value="ECO:0007669"/>
    <property type="project" value="InterPro"/>
</dbReference>
<dbReference type="KEGG" id="mur:EQY75_07130"/>
<name>A0A411E9V2_9FLAO</name>
<feature type="domain" description="Cyclic nucleotide-binding" evidence="4">
    <location>
        <begin position="1"/>
        <end position="54"/>
    </location>
</feature>
<dbReference type="SUPFAM" id="SSF46785">
    <property type="entry name" value="Winged helix' DNA-binding domain"/>
    <property type="match status" value="1"/>
</dbReference>
<dbReference type="EMBL" id="CP035544">
    <property type="protein sequence ID" value="QBA64323.1"/>
    <property type="molecule type" value="Genomic_DNA"/>
</dbReference>
<dbReference type="SUPFAM" id="SSF51206">
    <property type="entry name" value="cAMP-binding domain-like"/>
    <property type="match status" value="1"/>
</dbReference>
<dbReference type="AlphaFoldDB" id="A0A411E9V2"/>
<dbReference type="InterPro" id="IPR000595">
    <property type="entry name" value="cNMP-bd_dom"/>
</dbReference>
<organism evidence="6 7">
    <name type="scientific">Muriicola soli</name>
    <dbReference type="NCBI Taxonomy" id="2507538"/>
    <lineage>
        <taxon>Bacteria</taxon>
        <taxon>Pseudomonadati</taxon>
        <taxon>Bacteroidota</taxon>
        <taxon>Flavobacteriia</taxon>
        <taxon>Flavobacteriales</taxon>
        <taxon>Flavobacteriaceae</taxon>
        <taxon>Muriicola</taxon>
    </lineage>
</organism>
<dbReference type="InterPro" id="IPR012318">
    <property type="entry name" value="HTH_CRP"/>
</dbReference>
<dbReference type="Pfam" id="PF13545">
    <property type="entry name" value="HTH_Crp_2"/>
    <property type="match status" value="1"/>
</dbReference>
<dbReference type="SMART" id="SM00419">
    <property type="entry name" value="HTH_CRP"/>
    <property type="match status" value="1"/>
</dbReference>
<dbReference type="InterPro" id="IPR036390">
    <property type="entry name" value="WH_DNA-bd_sf"/>
</dbReference>
<dbReference type="PROSITE" id="PS50042">
    <property type="entry name" value="CNMP_BINDING_3"/>
    <property type="match status" value="1"/>
</dbReference>
<evidence type="ECO:0000259" key="5">
    <source>
        <dbReference type="PROSITE" id="PS51063"/>
    </source>
</evidence>
<evidence type="ECO:0000259" key="4">
    <source>
        <dbReference type="PROSITE" id="PS50042"/>
    </source>
</evidence>
<feature type="domain" description="HTH crp-type" evidence="5">
    <location>
        <begin position="109"/>
        <end position="178"/>
    </location>
</feature>
<keyword evidence="3" id="KW-0804">Transcription</keyword>
<dbReference type="Gene3D" id="2.60.120.10">
    <property type="entry name" value="Jelly Rolls"/>
    <property type="match status" value="1"/>
</dbReference>
<gene>
    <name evidence="6" type="ORF">EQY75_07130</name>
</gene>
<dbReference type="RefSeq" id="WP_129604312.1">
    <property type="nucleotide sequence ID" value="NZ_CP035544.1"/>
</dbReference>
<dbReference type="CDD" id="cd00038">
    <property type="entry name" value="CAP_ED"/>
    <property type="match status" value="1"/>
</dbReference>
<evidence type="ECO:0000256" key="2">
    <source>
        <dbReference type="ARBA" id="ARBA00023125"/>
    </source>
</evidence>
<dbReference type="PROSITE" id="PS51063">
    <property type="entry name" value="HTH_CRP_2"/>
    <property type="match status" value="1"/>
</dbReference>
<evidence type="ECO:0000313" key="6">
    <source>
        <dbReference type="EMBL" id="QBA64323.1"/>
    </source>
</evidence>
<dbReference type="GO" id="GO:0003677">
    <property type="term" value="F:DNA binding"/>
    <property type="evidence" value="ECO:0007669"/>
    <property type="project" value="UniProtKB-KW"/>
</dbReference>
<sequence>MLDTRDTSHHFFFVITGKLKVYVFDSKNDRQLTLTLLLSDDVFSVMSLFGGLKRKVYYETLERTELLYVPLPEMKKWLIQNHDFSLSLMKYMAYKIQTLEKSVTNIVMEDIPTRLAKLLYKNMDKNTGVIEHINDLSHDEIGALIGTTRSVVNRHINGLKDQGILEVGRKYMRITSIEGLKREFQHSRV</sequence>
<dbReference type="Proteomes" id="UP000290889">
    <property type="component" value="Chromosome"/>
</dbReference>
<accession>A0A411E9V2</accession>
<evidence type="ECO:0000256" key="1">
    <source>
        <dbReference type="ARBA" id="ARBA00023015"/>
    </source>
</evidence>
<proteinExistence type="predicted"/>
<keyword evidence="2" id="KW-0238">DNA-binding</keyword>
<keyword evidence="1" id="KW-0805">Transcription regulation</keyword>
<keyword evidence="7" id="KW-1185">Reference proteome</keyword>
<dbReference type="OrthoDB" id="9788438at2"/>
<evidence type="ECO:0000256" key="3">
    <source>
        <dbReference type="ARBA" id="ARBA00023163"/>
    </source>
</evidence>
<dbReference type="InterPro" id="IPR018490">
    <property type="entry name" value="cNMP-bd_dom_sf"/>
</dbReference>
<evidence type="ECO:0000313" key="7">
    <source>
        <dbReference type="Proteomes" id="UP000290889"/>
    </source>
</evidence>
<dbReference type="InterPro" id="IPR014710">
    <property type="entry name" value="RmlC-like_jellyroll"/>
</dbReference>
<reference evidence="6 7" key="1">
    <citation type="submission" date="2019-01" db="EMBL/GenBank/DDBJ databases">
        <title>Muriicola soli sp. nov., isolated from soil.</title>
        <authorList>
            <person name="Kang H.J."/>
            <person name="Kim S.B."/>
        </authorList>
    </citation>
    <scope>NUCLEOTIDE SEQUENCE [LARGE SCALE GENOMIC DNA]</scope>
    <source>
        <strain evidence="6 7">MMS17-SY002</strain>
    </source>
</reference>
<protein>
    <submittedName>
        <fullName evidence="6">Crp/Fnr family transcriptional regulator</fullName>
    </submittedName>
</protein>